<name>A0ABV2M0W3_9FIRM</name>
<reference evidence="7 8" key="1">
    <citation type="submission" date="2024-06" db="EMBL/GenBank/DDBJ databases">
        <title>Genomic Encyclopedia of Type Strains, Phase IV (KMG-IV): sequencing the most valuable type-strain genomes for metagenomic binning, comparative biology and taxonomic classification.</title>
        <authorList>
            <person name="Goeker M."/>
        </authorList>
    </citation>
    <scope>NUCLEOTIDE SEQUENCE [LARGE SCALE GENOMIC DNA]</scope>
    <source>
        <strain evidence="7 8">DSM 29492</strain>
    </source>
</reference>
<dbReference type="EC" id="2.7.6.2" evidence="5"/>
<evidence type="ECO:0000256" key="5">
    <source>
        <dbReference type="NCBIfam" id="TIGR01378"/>
    </source>
</evidence>
<dbReference type="InterPro" id="IPR007373">
    <property type="entry name" value="Thiamin_PyroPKinase_B1-bd"/>
</dbReference>
<feature type="domain" description="Thiamin pyrophosphokinase thiamin-binding" evidence="6">
    <location>
        <begin position="150"/>
        <end position="217"/>
    </location>
</feature>
<evidence type="ECO:0000256" key="2">
    <source>
        <dbReference type="ARBA" id="ARBA00022741"/>
    </source>
</evidence>
<evidence type="ECO:0000313" key="8">
    <source>
        <dbReference type="Proteomes" id="UP001549106"/>
    </source>
</evidence>
<protein>
    <recommendedName>
        <fullName evidence="5">Thiamine diphosphokinase</fullName>
        <ecNumber evidence="5">2.7.6.2</ecNumber>
    </recommendedName>
</protein>
<comment type="caution">
    <text evidence="7">The sequence shown here is derived from an EMBL/GenBank/DDBJ whole genome shotgun (WGS) entry which is preliminary data.</text>
</comment>
<keyword evidence="4" id="KW-0067">ATP-binding</keyword>
<dbReference type="RefSeq" id="WP_257464339.1">
    <property type="nucleotide sequence ID" value="NZ_JANJZT010000007.1"/>
</dbReference>
<dbReference type="Gene3D" id="3.40.50.10240">
    <property type="entry name" value="Thiamin pyrophosphokinase, catalytic domain"/>
    <property type="match status" value="1"/>
</dbReference>
<accession>A0ABV2M0W3</accession>
<dbReference type="InterPro" id="IPR053149">
    <property type="entry name" value="TPK"/>
</dbReference>
<evidence type="ECO:0000259" key="6">
    <source>
        <dbReference type="SMART" id="SM00983"/>
    </source>
</evidence>
<evidence type="ECO:0000256" key="1">
    <source>
        <dbReference type="ARBA" id="ARBA00022679"/>
    </source>
</evidence>
<dbReference type="CDD" id="cd07995">
    <property type="entry name" value="TPK"/>
    <property type="match status" value="1"/>
</dbReference>
<keyword evidence="2" id="KW-0547">Nucleotide-binding</keyword>
<dbReference type="PANTHER" id="PTHR41299:SF1">
    <property type="entry name" value="THIAMINE PYROPHOSPHOKINASE"/>
    <property type="match status" value="1"/>
</dbReference>
<keyword evidence="1 7" id="KW-0808">Transferase</keyword>
<keyword evidence="8" id="KW-1185">Reference proteome</keyword>
<dbReference type="SUPFAM" id="SSF63999">
    <property type="entry name" value="Thiamin pyrophosphokinase, catalytic domain"/>
    <property type="match status" value="1"/>
</dbReference>
<evidence type="ECO:0000256" key="3">
    <source>
        <dbReference type="ARBA" id="ARBA00022777"/>
    </source>
</evidence>
<dbReference type="SMART" id="SM00983">
    <property type="entry name" value="TPK_B1_binding"/>
    <property type="match status" value="1"/>
</dbReference>
<dbReference type="InterPro" id="IPR006282">
    <property type="entry name" value="Thi_PPkinase"/>
</dbReference>
<dbReference type="Proteomes" id="UP001549106">
    <property type="component" value="Unassembled WGS sequence"/>
</dbReference>
<dbReference type="Pfam" id="PF04265">
    <property type="entry name" value="TPK_B1_binding"/>
    <property type="match status" value="1"/>
</dbReference>
<dbReference type="Pfam" id="PF04263">
    <property type="entry name" value="TPK_catalytic"/>
    <property type="match status" value="1"/>
</dbReference>
<dbReference type="NCBIfam" id="TIGR01378">
    <property type="entry name" value="thi_PPkinase"/>
    <property type="match status" value="1"/>
</dbReference>
<dbReference type="InterPro" id="IPR036371">
    <property type="entry name" value="TPK_B1-bd_sf"/>
</dbReference>
<dbReference type="PANTHER" id="PTHR41299">
    <property type="entry name" value="THIAMINE PYROPHOSPHOKINASE"/>
    <property type="match status" value="1"/>
</dbReference>
<evidence type="ECO:0000313" key="7">
    <source>
        <dbReference type="EMBL" id="MET3750099.1"/>
    </source>
</evidence>
<keyword evidence="3" id="KW-0418">Kinase</keyword>
<dbReference type="InterPro" id="IPR007371">
    <property type="entry name" value="TPK_catalytic"/>
</dbReference>
<dbReference type="SUPFAM" id="SSF63862">
    <property type="entry name" value="Thiamin pyrophosphokinase, substrate-binding domain"/>
    <property type="match status" value="1"/>
</dbReference>
<sequence>MRHIMKNAVIVSGGNINTDFALDFLKKNTDENTFLIAADRGLEFFEKTGLVPHIAVGDFDSLSESGRKFLETLSNTEIIRLRPEKDDSDTQSAACLAMDRGVKQMIILAATGNRVDHLLANFGLLVLGRERGCEIILADPWNYMKLIESGTVLKRSEQFGKYVSFFSIGGDVPGLTLKGFKYPLNRHYLTASDSGLTVSNEIAEEEAVVEFEEGTLLMLMTGD</sequence>
<organism evidence="7 8">
    <name type="scientific">Blautia caecimuris</name>
    <dbReference type="NCBI Taxonomy" id="1796615"/>
    <lineage>
        <taxon>Bacteria</taxon>
        <taxon>Bacillati</taxon>
        <taxon>Bacillota</taxon>
        <taxon>Clostridia</taxon>
        <taxon>Lachnospirales</taxon>
        <taxon>Lachnospiraceae</taxon>
        <taxon>Blautia</taxon>
    </lineage>
</organism>
<gene>
    <name evidence="7" type="ORF">ABID24_001334</name>
</gene>
<proteinExistence type="predicted"/>
<dbReference type="GO" id="GO:0004788">
    <property type="term" value="F:thiamine diphosphokinase activity"/>
    <property type="evidence" value="ECO:0007669"/>
    <property type="project" value="UniProtKB-EC"/>
</dbReference>
<dbReference type="InterPro" id="IPR036759">
    <property type="entry name" value="TPK_catalytic_sf"/>
</dbReference>
<evidence type="ECO:0000256" key="4">
    <source>
        <dbReference type="ARBA" id="ARBA00022840"/>
    </source>
</evidence>
<dbReference type="EMBL" id="JBEPMJ010000007">
    <property type="protein sequence ID" value="MET3750099.1"/>
    <property type="molecule type" value="Genomic_DNA"/>
</dbReference>